<evidence type="ECO:0000256" key="3">
    <source>
        <dbReference type="ARBA" id="ARBA00022676"/>
    </source>
</evidence>
<evidence type="ECO:0000256" key="1">
    <source>
        <dbReference type="ARBA" id="ARBA00022475"/>
    </source>
</evidence>
<keyword evidence="3" id="KW-0328">Glycosyltransferase</keyword>
<dbReference type="RefSeq" id="WP_193156216.1">
    <property type="nucleotide sequence ID" value="NZ_AQGU01000027.1"/>
</dbReference>
<comment type="caution">
    <text evidence="6">The sequence shown here is derived from an EMBL/GenBank/DDBJ whole genome shotgun (WGS) entry which is preliminary data.</text>
</comment>
<evidence type="ECO:0008006" key="8">
    <source>
        <dbReference type="Google" id="ProtNLM"/>
    </source>
</evidence>
<keyword evidence="2" id="KW-0997">Cell inner membrane</keyword>
<reference evidence="6 7" key="1">
    <citation type="submission" date="2015-06" db="EMBL/GenBank/DDBJ databases">
        <title>Genome sequence of Pseudoalteromonas aliena.</title>
        <authorList>
            <person name="Xie B.-B."/>
            <person name="Rong J.-C."/>
            <person name="Qin Q.-L."/>
            <person name="Zhang Y.-Z."/>
        </authorList>
    </citation>
    <scope>NUCLEOTIDE SEQUENCE [LARGE SCALE GENOMIC DNA]</scope>
    <source>
        <strain evidence="6 7">SW19</strain>
    </source>
</reference>
<organism evidence="6 7">
    <name type="scientific">Pseudoalteromonas aliena SW19</name>
    <dbReference type="NCBI Taxonomy" id="1314866"/>
    <lineage>
        <taxon>Bacteria</taxon>
        <taxon>Pseudomonadati</taxon>
        <taxon>Pseudomonadota</taxon>
        <taxon>Gammaproteobacteria</taxon>
        <taxon>Alteromonadales</taxon>
        <taxon>Pseudoalteromonadaceae</taxon>
        <taxon>Pseudoalteromonas</taxon>
    </lineage>
</organism>
<dbReference type="Pfam" id="PF07429">
    <property type="entry name" value="Glyco_transf_56"/>
    <property type="match status" value="1"/>
</dbReference>
<keyword evidence="4" id="KW-0808">Transferase</keyword>
<dbReference type="EMBL" id="AQGU01000027">
    <property type="protein sequence ID" value="MBE0360572.1"/>
    <property type="molecule type" value="Genomic_DNA"/>
</dbReference>
<protein>
    <recommendedName>
        <fullName evidence="8">4-alpha-L-fucosyltransferase</fullName>
    </recommendedName>
</protein>
<accession>A0ABR9E1T3</accession>
<evidence type="ECO:0000313" key="6">
    <source>
        <dbReference type="EMBL" id="MBE0360572.1"/>
    </source>
</evidence>
<keyword evidence="7" id="KW-1185">Reference proteome</keyword>
<evidence type="ECO:0000256" key="4">
    <source>
        <dbReference type="ARBA" id="ARBA00022679"/>
    </source>
</evidence>
<sequence length="350" mass="39347">MNRVIHVFADTPHHYFPMQQFFNVQCKPNCSQVFWVKSAQSVDGFVTYANNAELFALLNDLTKADNVVFHGVFDMHIWKKLLFNPVTKRSSCVLWGAELYRHTKAGRTIKQRIVHVLHALVINRFNHVFALNPGDAQLAKQVLKRKAVDVLPYPLIGMQVQETTTNANFTKQPLKILLGNSAASSNNHIEALDKLSHLAGCNIQIIMPLNYGGEAHYVERVISHANALFANKAVAITSMLSKAQYDDLLNDVNITVFAQQRQQGLYVAYAMLLMGKPLFLLASTSSYSNLTSLGFDVYKTQTLTALSFDELAQLASKQNSKNADLMQQHFTEQALAPKWRAMLQSLYEEA</sequence>
<evidence type="ECO:0000256" key="5">
    <source>
        <dbReference type="ARBA" id="ARBA00023136"/>
    </source>
</evidence>
<name>A0ABR9E1T3_9GAMM</name>
<dbReference type="InterPro" id="IPR009993">
    <property type="entry name" value="WecF"/>
</dbReference>
<gene>
    <name evidence="6" type="ORF">PALI_a2580</name>
</gene>
<proteinExistence type="predicted"/>
<dbReference type="Proteomes" id="UP000648482">
    <property type="component" value="Unassembled WGS sequence"/>
</dbReference>
<evidence type="ECO:0000256" key="2">
    <source>
        <dbReference type="ARBA" id="ARBA00022519"/>
    </source>
</evidence>
<keyword evidence="1" id="KW-1003">Cell membrane</keyword>
<keyword evidence="5" id="KW-0472">Membrane</keyword>
<evidence type="ECO:0000313" key="7">
    <source>
        <dbReference type="Proteomes" id="UP000648482"/>
    </source>
</evidence>